<evidence type="ECO:0000259" key="1">
    <source>
        <dbReference type="Pfam" id="PF13847"/>
    </source>
</evidence>
<dbReference type="GO" id="GO:0008168">
    <property type="term" value="F:methyltransferase activity"/>
    <property type="evidence" value="ECO:0007669"/>
    <property type="project" value="UniProtKB-KW"/>
</dbReference>
<dbReference type="InterPro" id="IPR029063">
    <property type="entry name" value="SAM-dependent_MTases_sf"/>
</dbReference>
<dbReference type="EMBL" id="AAJBIA010000019">
    <property type="protein sequence ID" value="ECK2957262.1"/>
    <property type="molecule type" value="Genomic_DNA"/>
</dbReference>
<organism evidence="2">
    <name type="scientific">Campylobacter jejuni</name>
    <dbReference type="NCBI Taxonomy" id="197"/>
    <lineage>
        <taxon>Bacteria</taxon>
        <taxon>Pseudomonadati</taxon>
        <taxon>Campylobacterota</taxon>
        <taxon>Epsilonproteobacteria</taxon>
        <taxon>Campylobacterales</taxon>
        <taxon>Campylobacteraceae</taxon>
        <taxon>Campylobacter</taxon>
    </lineage>
</organism>
<feature type="domain" description="Methyltransferase" evidence="1">
    <location>
        <begin position="53"/>
        <end position="165"/>
    </location>
</feature>
<evidence type="ECO:0000313" key="2">
    <source>
        <dbReference type="EMBL" id="ECK2957262.1"/>
    </source>
</evidence>
<dbReference type="Pfam" id="PF13847">
    <property type="entry name" value="Methyltransf_31"/>
    <property type="match status" value="1"/>
</dbReference>
<keyword evidence="2" id="KW-0808">Transferase</keyword>
<dbReference type="InterPro" id="IPR025714">
    <property type="entry name" value="Methyltranfer_dom"/>
</dbReference>
<dbReference type="AlphaFoldDB" id="A0A5Y4YKL5"/>
<gene>
    <name evidence="2" type="ORF">FQZ36_04480</name>
</gene>
<keyword evidence="2" id="KW-0489">Methyltransferase</keyword>
<dbReference type="SUPFAM" id="SSF53335">
    <property type="entry name" value="S-adenosyl-L-methionine-dependent methyltransferases"/>
    <property type="match status" value="1"/>
</dbReference>
<accession>A0A5Y4YKL5</accession>
<proteinExistence type="predicted"/>
<dbReference type="GO" id="GO:0032259">
    <property type="term" value="P:methylation"/>
    <property type="evidence" value="ECO:0007669"/>
    <property type="project" value="UniProtKB-KW"/>
</dbReference>
<dbReference type="Gene3D" id="3.40.50.150">
    <property type="entry name" value="Vaccinia Virus protein VP39"/>
    <property type="match status" value="1"/>
</dbReference>
<sequence>MKKYISNIEISTNQGTNAQIWENIFSQKEWGKYPSENLIRFIAKNFYNVKDRSKINILELGLGTGANLWFCAKEGFSVSGIEWSKTGVERFKQRLENENLSHRIQEIKIGDYEQKLDEFKDESFDAIIDNCSLCCNNFEKTKKIFNKAIMKLKINGKFFSSTISKGIEGYDNTNDDFQLPKSGIYTHVGMIRYSNKKDLKKLYKNKYFKWIKLQTQSLEADNKLIDKLFIIEGERI</sequence>
<protein>
    <submittedName>
        <fullName evidence="2">Class I SAM-dependent methyltransferase</fullName>
    </submittedName>
</protein>
<comment type="caution">
    <text evidence="2">The sequence shown here is derived from an EMBL/GenBank/DDBJ whole genome shotgun (WGS) entry which is preliminary data.</text>
</comment>
<reference evidence="2" key="1">
    <citation type="submission" date="2019-07" db="EMBL/GenBank/DDBJ databases">
        <authorList>
            <consortium name="PulseNet: The National Subtyping Network for Foodborne Disease Surveillance"/>
            <person name="Tarr C.L."/>
            <person name="Trees E."/>
            <person name="Katz L.S."/>
            <person name="Carleton-Romer H.A."/>
            <person name="Stroika S."/>
            <person name="Kucerova Z."/>
            <person name="Roache K.F."/>
            <person name="Sabol A.L."/>
            <person name="Besser J."/>
            <person name="Gerner-Smidt P."/>
        </authorList>
    </citation>
    <scope>NUCLEOTIDE SEQUENCE</scope>
    <source>
        <strain evidence="2">PNUSAC010543</strain>
    </source>
</reference>
<dbReference type="CDD" id="cd02440">
    <property type="entry name" value="AdoMet_MTases"/>
    <property type="match status" value="1"/>
</dbReference>
<dbReference type="RefSeq" id="WP_087697374.1">
    <property type="nucleotide sequence ID" value="NZ_JAAQZM010000005.1"/>
</dbReference>
<name>A0A5Y4YKL5_CAMJU</name>